<name>A0A699HLI4_TANCI</name>
<organism evidence="3">
    <name type="scientific">Tanacetum cinerariifolium</name>
    <name type="common">Dalmatian daisy</name>
    <name type="synonym">Chrysanthemum cinerariifolium</name>
    <dbReference type="NCBI Taxonomy" id="118510"/>
    <lineage>
        <taxon>Eukaryota</taxon>
        <taxon>Viridiplantae</taxon>
        <taxon>Streptophyta</taxon>
        <taxon>Embryophyta</taxon>
        <taxon>Tracheophyta</taxon>
        <taxon>Spermatophyta</taxon>
        <taxon>Magnoliopsida</taxon>
        <taxon>eudicotyledons</taxon>
        <taxon>Gunneridae</taxon>
        <taxon>Pentapetalae</taxon>
        <taxon>asterids</taxon>
        <taxon>campanulids</taxon>
        <taxon>Asterales</taxon>
        <taxon>Asteraceae</taxon>
        <taxon>Asteroideae</taxon>
        <taxon>Anthemideae</taxon>
        <taxon>Anthemidinae</taxon>
        <taxon>Tanacetum</taxon>
    </lineage>
</organism>
<keyword evidence="1" id="KW-0175">Coiled coil</keyword>
<feature type="coiled-coil region" evidence="1">
    <location>
        <begin position="338"/>
        <end position="365"/>
    </location>
</feature>
<feature type="region of interest" description="Disordered" evidence="2">
    <location>
        <begin position="266"/>
        <end position="311"/>
    </location>
</feature>
<feature type="compositionally biased region" description="Polar residues" evidence="2">
    <location>
        <begin position="290"/>
        <end position="300"/>
    </location>
</feature>
<evidence type="ECO:0000256" key="1">
    <source>
        <dbReference type="SAM" id="Coils"/>
    </source>
</evidence>
<comment type="caution">
    <text evidence="3">The sequence shown here is derived from an EMBL/GenBank/DDBJ whole genome shotgun (WGS) entry which is preliminary data.</text>
</comment>
<gene>
    <name evidence="3" type="ORF">Tci_413260</name>
</gene>
<feature type="region of interest" description="Disordered" evidence="2">
    <location>
        <begin position="519"/>
        <end position="545"/>
    </location>
</feature>
<feature type="compositionally biased region" description="Basic and acidic residues" evidence="2">
    <location>
        <begin position="527"/>
        <end position="545"/>
    </location>
</feature>
<evidence type="ECO:0000313" key="3">
    <source>
        <dbReference type="EMBL" id="GEY41286.1"/>
    </source>
</evidence>
<feature type="compositionally biased region" description="Polar residues" evidence="2">
    <location>
        <begin position="266"/>
        <end position="278"/>
    </location>
</feature>
<proteinExistence type="predicted"/>
<evidence type="ECO:0000256" key="2">
    <source>
        <dbReference type="SAM" id="MobiDB-lite"/>
    </source>
</evidence>
<accession>A0A699HLI4</accession>
<protein>
    <submittedName>
        <fullName evidence="3">Uncharacterized protein</fullName>
    </submittedName>
</protein>
<sequence length="630" mass="71176">MEAIEGNRESTRRNVPVKTTNSLALVSCDGLGGYDWSDQAEERPNLEEFMNEPIVSETTVKKPVVETNEVKASEDKPQVVRNTSGPPIIEDWISNSEDEVDSRPKIEKKTVKPSFAKIEFIKSKEQVKTPRKTIVKQATAKVKNINGKAQLHAKVDGKKVVISEASIRRDLYAKTTAWKELSSTIASAVICLATNQKFNFSKYIFDNMVKNLDIGNKFLMYPRVGKDFLGRVTPLFSTMMVQAQEEMGKDEAVNEKMDDSLVRATTTASSLEAKQDSGNIAKIQTKETSNKPSSQGTSSCDGPRHQETMRDTFAQTRYKRLSKMSSDSLLAEVNTPRKDELKRTKTAQQTKIDGLERRVKKLKKKCKSRIHKLKRLYKVGLTTRVISSFDDEAFNKEDTFKQERIDDIDVDEDIALVSTRDDVSTQDDILQDEGIEDVGEEELVEVVTTAKMLIDTVVNVAQVTTAIADIPVSATETIVTTDPTITDESTKTNIEVTQALKRKGVMIQELEETTTEQLLHNNLSSKRTRDDLEQERSKKQKVENDKESAELKKCLEIIPDDGDDVTIDATPFSAKTLDLLSEYNFDREDLEVLWRLVKDRFVKTKPVDDMDSFLLHTLKTMFEHHVEDNV</sequence>
<dbReference type="AlphaFoldDB" id="A0A699HLI4"/>
<reference evidence="3" key="1">
    <citation type="journal article" date="2019" name="Sci. Rep.">
        <title>Draft genome of Tanacetum cinerariifolium, the natural source of mosquito coil.</title>
        <authorList>
            <person name="Yamashiro T."/>
            <person name="Shiraishi A."/>
            <person name="Satake H."/>
            <person name="Nakayama K."/>
        </authorList>
    </citation>
    <scope>NUCLEOTIDE SEQUENCE</scope>
</reference>
<dbReference type="EMBL" id="BKCJ010176418">
    <property type="protein sequence ID" value="GEY41286.1"/>
    <property type="molecule type" value="Genomic_DNA"/>
</dbReference>